<feature type="compositionally biased region" description="Polar residues" evidence="1">
    <location>
        <begin position="243"/>
        <end position="252"/>
    </location>
</feature>
<dbReference type="Gene3D" id="3.10.590.10">
    <property type="entry name" value="ph1033 like domains"/>
    <property type="match status" value="1"/>
</dbReference>
<dbReference type="AlphaFoldDB" id="A0AAW0GWJ5"/>
<feature type="region of interest" description="Disordered" evidence="1">
    <location>
        <begin position="376"/>
        <end position="412"/>
    </location>
</feature>
<feature type="compositionally biased region" description="Low complexity" evidence="1">
    <location>
        <begin position="169"/>
        <end position="178"/>
    </location>
</feature>
<feature type="domain" description="YTH" evidence="2">
    <location>
        <begin position="520"/>
        <end position="655"/>
    </location>
</feature>
<dbReference type="PANTHER" id="PTHR12357">
    <property type="entry name" value="YTH YT521-B HOMOLOGY DOMAIN-CONTAINING"/>
    <property type="match status" value="1"/>
</dbReference>
<feature type="region of interest" description="Disordered" evidence="1">
    <location>
        <begin position="676"/>
        <end position="715"/>
    </location>
</feature>
<sequence length="791" mass="86077">MSQHGHSISPPPSVQATGTTGVRRHHTISASSRNSRPTSKIGAADLDDPQNEQIWNDDEVVDQEWVGGIGAVGEKSSLHRQASLPTRYHRGKYRICLEKACPPIYKTAFGGQGARQAGAHTPRTMNSLQAIAGHEGEDDEWEEDIRGLRNEEELALSGSDHGHQNLDHSSSSASPLSPVYGAGGPPNVPSPPPASGAAGVRRHQSLNYPTAASGVRRLQQGLKRAGTLQAPPIKGAQPGASYSGAQSPSPTNADEEYDNESVRAEEDSYFGMPAQQQNQYVPQSPMGRSSPWGTPGGGNDWRSQMGGNGQNMGSGAVDDVSRALSQLELNQQYGNAGTYQQGVRNGSSRKLQQIVTDFDDRQPHGSVQSAAPYVQPIGQGYGQQNQIGQRRQQEQGEYGQPTTRERALTATGTTTWDQKERLLGGRSSNPNLHHLYEKNGNGQDVPNVPSIPAQYLQNQAPRMGAGTPMNAQGQQSGRGSQSHSQNASADGFVGTPIDVPTLIATKGYNPVDFDTRPLFARYFVIKSYTEDDVHKSLKYEIWSSTDPGNKRLDKAFKETAQRGPIYLFFSVNASGHFCGMAEMLTPVDYTRSSTVWASDKWKGVFKVRWIFVRDIPNASLRHIRLNNTQERKPVTNSRDTQELLPEAGQEMLRIFHTHPARTSLLQDFAFYELQAMQKAQTQPPQSSASQSPVQNNAQLQQQPSPGNMSSGQHPFAMSNPTALAYAAQMAMPNMNMNMGMGMNPMLQMQMSMGAAGFANPHTMQSVMRHPSPGPMPQVGQNFMGMGSMQGF</sequence>
<feature type="compositionally biased region" description="Low complexity" evidence="1">
    <location>
        <begin position="376"/>
        <end position="401"/>
    </location>
</feature>
<dbReference type="Proteomes" id="UP001385951">
    <property type="component" value="Unassembled WGS sequence"/>
</dbReference>
<dbReference type="PANTHER" id="PTHR12357:SF89">
    <property type="entry name" value="YTH DOMAIN-CONTAINING FAMILY PROTEIN"/>
    <property type="match status" value="1"/>
</dbReference>
<feature type="compositionally biased region" description="Polar residues" evidence="1">
    <location>
        <begin position="28"/>
        <end position="38"/>
    </location>
</feature>
<organism evidence="3 4">
    <name type="scientific">Cerrena zonata</name>
    <dbReference type="NCBI Taxonomy" id="2478898"/>
    <lineage>
        <taxon>Eukaryota</taxon>
        <taxon>Fungi</taxon>
        <taxon>Dikarya</taxon>
        <taxon>Basidiomycota</taxon>
        <taxon>Agaricomycotina</taxon>
        <taxon>Agaricomycetes</taxon>
        <taxon>Polyporales</taxon>
        <taxon>Cerrenaceae</taxon>
        <taxon>Cerrena</taxon>
    </lineage>
</organism>
<dbReference type="EMBL" id="JASBNA010000003">
    <property type="protein sequence ID" value="KAK7693976.1"/>
    <property type="molecule type" value="Genomic_DNA"/>
</dbReference>
<feature type="compositionally biased region" description="Polar residues" evidence="1">
    <location>
        <begin position="699"/>
        <end position="712"/>
    </location>
</feature>
<proteinExistence type="predicted"/>
<evidence type="ECO:0000313" key="3">
    <source>
        <dbReference type="EMBL" id="KAK7693976.1"/>
    </source>
</evidence>
<feature type="region of interest" description="Disordered" evidence="1">
    <location>
        <begin position="461"/>
        <end position="492"/>
    </location>
</feature>
<dbReference type="PROSITE" id="PS50882">
    <property type="entry name" value="YTH"/>
    <property type="match status" value="1"/>
</dbReference>
<reference evidence="3 4" key="1">
    <citation type="submission" date="2022-09" db="EMBL/GenBank/DDBJ databases">
        <authorList>
            <person name="Palmer J.M."/>
        </authorList>
    </citation>
    <scope>NUCLEOTIDE SEQUENCE [LARGE SCALE GENOMIC DNA]</scope>
    <source>
        <strain evidence="3 4">DSM 7382</strain>
    </source>
</reference>
<evidence type="ECO:0000313" key="4">
    <source>
        <dbReference type="Proteomes" id="UP001385951"/>
    </source>
</evidence>
<evidence type="ECO:0000259" key="2">
    <source>
        <dbReference type="PROSITE" id="PS50882"/>
    </source>
</evidence>
<feature type="compositionally biased region" description="Low complexity" evidence="1">
    <location>
        <begin position="677"/>
        <end position="698"/>
    </location>
</feature>
<feature type="compositionally biased region" description="Low complexity" evidence="1">
    <location>
        <begin position="472"/>
        <end position="485"/>
    </location>
</feature>
<dbReference type="GO" id="GO:0061157">
    <property type="term" value="P:mRNA destabilization"/>
    <property type="evidence" value="ECO:0007669"/>
    <property type="project" value="TreeGrafter"/>
</dbReference>
<dbReference type="CDD" id="cd21134">
    <property type="entry name" value="YTH"/>
    <property type="match status" value="1"/>
</dbReference>
<dbReference type="GO" id="GO:0003729">
    <property type="term" value="F:mRNA binding"/>
    <property type="evidence" value="ECO:0007669"/>
    <property type="project" value="TreeGrafter"/>
</dbReference>
<keyword evidence="4" id="KW-1185">Reference proteome</keyword>
<dbReference type="Pfam" id="PF04146">
    <property type="entry name" value="YTH"/>
    <property type="match status" value="1"/>
</dbReference>
<dbReference type="GO" id="GO:1990247">
    <property type="term" value="F:N6-methyladenosine-containing RNA reader activity"/>
    <property type="evidence" value="ECO:0007669"/>
    <property type="project" value="TreeGrafter"/>
</dbReference>
<protein>
    <recommendedName>
        <fullName evidence="2">YTH domain-containing protein</fullName>
    </recommendedName>
</protein>
<name>A0AAW0GWJ5_9APHY</name>
<evidence type="ECO:0000256" key="1">
    <source>
        <dbReference type="SAM" id="MobiDB-lite"/>
    </source>
</evidence>
<dbReference type="InterPro" id="IPR007275">
    <property type="entry name" value="YTH_domain"/>
</dbReference>
<accession>A0AAW0GWJ5</accession>
<feature type="region of interest" description="Disordered" evidence="1">
    <location>
        <begin position="156"/>
        <end position="200"/>
    </location>
</feature>
<feature type="region of interest" description="Disordered" evidence="1">
    <location>
        <begin position="1"/>
        <end position="51"/>
    </location>
</feature>
<comment type="caution">
    <text evidence="3">The sequence shown here is derived from an EMBL/GenBank/DDBJ whole genome shotgun (WGS) entry which is preliminary data.</text>
</comment>
<dbReference type="InterPro" id="IPR045168">
    <property type="entry name" value="YTH_prot"/>
</dbReference>
<gene>
    <name evidence="3" type="ORF">QCA50_003551</name>
</gene>
<feature type="region of interest" description="Disordered" evidence="1">
    <location>
        <begin position="229"/>
        <end position="264"/>
    </location>
</feature>
<dbReference type="GO" id="GO:0005737">
    <property type="term" value="C:cytoplasm"/>
    <property type="evidence" value="ECO:0007669"/>
    <property type="project" value="TreeGrafter"/>
</dbReference>
<feature type="region of interest" description="Disordered" evidence="1">
    <location>
        <begin position="279"/>
        <end position="316"/>
    </location>
</feature>